<reference evidence="2" key="1">
    <citation type="submission" date="2025-08" db="UniProtKB">
        <authorList>
            <consortium name="RefSeq"/>
        </authorList>
    </citation>
    <scope>IDENTIFICATION</scope>
</reference>
<dbReference type="RefSeq" id="XP_073914172.1">
    <property type="nucleotide sequence ID" value="XM_074058071.1"/>
</dbReference>
<protein>
    <submittedName>
        <fullName evidence="2">Uncharacterized protein</fullName>
    </submittedName>
</protein>
<proteinExistence type="predicted"/>
<dbReference type="Proteomes" id="UP001732720">
    <property type="component" value="Chromosome 16"/>
</dbReference>
<sequence length="452" mass="50598">MAQKSQSNFQSTQPGASNSTHAETQGTVPTTFSPEAHSQDRPPPLHGHWVSTQEPLQSILTHRVSVQESPPASSPPRVSIQDLLPPLSPRRVSIQEPPPVLSSRRVSIQEPLTFSYSRRASDTPPVSYNRWVNSRDAPPAFQGHFSPQSSQTLANTRSETRDQSSMEKNQSKTRVFSLSHKLTRPSVDVPPSITHSPEASIKSTESIFWDFEKSLEDDQISQFHHHAIDNSQNFSSGSSTGISTEGFQNRYSRHSLLPPGWRLLHEARKITHQLSLTLTFTGMVMICLISLGQPWVHFQVPLMPPGDPAGSLTIPINTIFFVRCPEVSCLHEYDQNAYLLDFAWAFLVIASITSFCLFVGLISTIFFTSAKLPVLDFFLFICSIMTGTIIILGVVFYLMQAKKFLQEGMTYKLGVSFYLAWIGVFAFLLTGFFSYLNYVSFWSILASQAVWT</sequence>
<evidence type="ECO:0000313" key="2">
    <source>
        <dbReference type="RefSeq" id="XP_073914172.1"/>
    </source>
</evidence>
<keyword evidence="1" id="KW-1185">Reference proteome</keyword>
<organism evidence="1 2">
    <name type="scientific">Castor canadensis</name>
    <name type="common">American beaver</name>
    <dbReference type="NCBI Taxonomy" id="51338"/>
    <lineage>
        <taxon>Eukaryota</taxon>
        <taxon>Metazoa</taxon>
        <taxon>Chordata</taxon>
        <taxon>Craniata</taxon>
        <taxon>Vertebrata</taxon>
        <taxon>Euteleostomi</taxon>
        <taxon>Mammalia</taxon>
        <taxon>Eutheria</taxon>
        <taxon>Euarchontoglires</taxon>
        <taxon>Glires</taxon>
        <taxon>Rodentia</taxon>
        <taxon>Castorimorpha</taxon>
        <taxon>Castoridae</taxon>
        <taxon>Castor</taxon>
    </lineage>
</organism>
<name>A0AC58LAK1_CASCN</name>
<gene>
    <name evidence="2" type="primary">LOC141418073</name>
</gene>
<accession>A0AC58LAK1</accession>
<evidence type="ECO:0000313" key="1">
    <source>
        <dbReference type="Proteomes" id="UP001732720"/>
    </source>
</evidence>